<accession>A0A9D1FCD9</accession>
<dbReference type="GO" id="GO:0003796">
    <property type="term" value="F:lysozyme activity"/>
    <property type="evidence" value="ECO:0007669"/>
    <property type="project" value="InterPro"/>
</dbReference>
<reference evidence="2" key="2">
    <citation type="journal article" date="2021" name="PeerJ">
        <title>Extensive microbial diversity within the chicken gut microbiome revealed by metagenomics and culture.</title>
        <authorList>
            <person name="Gilroy R."/>
            <person name="Ravi A."/>
            <person name="Getino M."/>
            <person name="Pursley I."/>
            <person name="Horton D.L."/>
            <person name="Alikhan N.F."/>
            <person name="Baker D."/>
            <person name="Gharbi K."/>
            <person name="Hall N."/>
            <person name="Watson M."/>
            <person name="Adriaenssens E.M."/>
            <person name="Foster-Nyarko E."/>
            <person name="Jarju S."/>
            <person name="Secka A."/>
            <person name="Antonio M."/>
            <person name="Oren A."/>
            <person name="Chaudhuri R.R."/>
            <person name="La Ragione R."/>
            <person name="Hildebrand F."/>
            <person name="Pallen M.J."/>
        </authorList>
    </citation>
    <scope>NUCLEOTIDE SEQUENCE</scope>
    <source>
        <strain evidence="2">ChiHjej10B9-9673</strain>
    </source>
</reference>
<evidence type="ECO:0000256" key="1">
    <source>
        <dbReference type="ARBA" id="ARBA00010646"/>
    </source>
</evidence>
<reference evidence="2" key="1">
    <citation type="submission" date="2020-10" db="EMBL/GenBank/DDBJ databases">
        <authorList>
            <person name="Gilroy R."/>
        </authorList>
    </citation>
    <scope>NUCLEOTIDE SEQUENCE</scope>
    <source>
        <strain evidence="2">ChiHjej10B9-9673</strain>
    </source>
</reference>
<dbReference type="PANTHER" id="PTHR34135:SF2">
    <property type="entry name" value="LYSOZYME"/>
    <property type="match status" value="1"/>
</dbReference>
<comment type="similarity">
    <text evidence="1">Belongs to the glycosyl hydrolase 25 family.</text>
</comment>
<dbReference type="CDD" id="cd06414">
    <property type="entry name" value="GH25_LytC-like"/>
    <property type="match status" value="1"/>
</dbReference>
<dbReference type="EMBL" id="DVJK01000040">
    <property type="protein sequence ID" value="HIS66195.1"/>
    <property type="molecule type" value="Genomic_DNA"/>
</dbReference>
<keyword evidence="2" id="KW-0378">Hydrolase</keyword>
<dbReference type="Proteomes" id="UP000824001">
    <property type="component" value="Unassembled WGS sequence"/>
</dbReference>
<comment type="caution">
    <text evidence="2">The sequence shown here is derived from an EMBL/GenBank/DDBJ whole genome shotgun (WGS) entry which is preliminary data.</text>
</comment>
<evidence type="ECO:0000313" key="2">
    <source>
        <dbReference type="EMBL" id="HIS66195.1"/>
    </source>
</evidence>
<dbReference type="InterPro" id="IPR002053">
    <property type="entry name" value="Glyco_hydro_25"/>
</dbReference>
<dbReference type="InterPro" id="IPR017853">
    <property type="entry name" value="GH"/>
</dbReference>
<name>A0A9D1FCD9_9FIRM</name>
<dbReference type="AlphaFoldDB" id="A0A9D1FCD9"/>
<dbReference type="GO" id="GO:0016998">
    <property type="term" value="P:cell wall macromolecule catabolic process"/>
    <property type="evidence" value="ECO:0007669"/>
    <property type="project" value="InterPro"/>
</dbReference>
<dbReference type="PROSITE" id="PS51904">
    <property type="entry name" value="GLYCOSYL_HYDROL_F25_2"/>
    <property type="match status" value="1"/>
</dbReference>
<dbReference type="PANTHER" id="PTHR34135">
    <property type="entry name" value="LYSOZYME"/>
    <property type="match status" value="1"/>
</dbReference>
<organism evidence="2 3">
    <name type="scientific">Candidatus Scatomorpha merdipullorum</name>
    <dbReference type="NCBI Taxonomy" id="2840927"/>
    <lineage>
        <taxon>Bacteria</taxon>
        <taxon>Bacillati</taxon>
        <taxon>Bacillota</taxon>
        <taxon>Clostridia</taxon>
        <taxon>Eubacteriales</taxon>
        <taxon>Candidatus Scatomorpha</taxon>
    </lineage>
</organism>
<dbReference type="Gene3D" id="3.20.20.80">
    <property type="entry name" value="Glycosidases"/>
    <property type="match status" value="1"/>
</dbReference>
<proteinExistence type="inferred from homology"/>
<gene>
    <name evidence="2" type="ORF">IAC18_01400</name>
</gene>
<dbReference type="GO" id="GO:0016052">
    <property type="term" value="P:carbohydrate catabolic process"/>
    <property type="evidence" value="ECO:0007669"/>
    <property type="project" value="TreeGrafter"/>
</dbReference>
<dbReference type="SUPFAM" id="SSF51445">
    <property type="entry name" value="(Trans)glycosidases"/>
    <property type="match status" value="1"/>
</dbReference>
<sequence>MYKKGIDVSKWQGEIDWERVKAAGVEFAMLRAGYGQGKADAQFERNASECARLDIPFGVYWFSYAYTPDMARREARYCVEAAAKFDLGYPVAFDFEYDSVDYAEEQGVTVTKELASSLARAFCSEVEALGRYPMVYANPNYLAAYFDADIPREYDIWLAKWPRDPDIAVEPAQSGGMWQYSSGGSVPGIAGRVDLNAAYKDYPALIAAREGAEDAGGAEDADGFEREARRAREWVMEQGISDGTRPEAFVTRQELWVMLYRLEGYK</sequence>
<dbReference type="Pfam" id="PF01183">
    <property type="entry name" value="Glyco_hydro_25"/>
    <property type="match status" value="1"/>
</dbReference>
<protein>
    <submittedName>
        <fullName evidence="2">Glycoside hydrolase family 25 protein</fullName>
    </submittedName>
</protein>
<evidence type="ECO:0000313" key="3">
    <source>
        <dbReference type="Proteomes" id="UP000824001"/>
    </source>
</evidence>
<dbReference type="GO" id="GO:0009253">
    <property type="term" value="P:peptidoglycan catabolic process"/>
    <property type="evidence" value="ECO:0007669"/>
    <property type="project" value="InterPro"/>
</dbReference>